<evidence type="ECO:0000259" key="5">
    <source>
        <dbReference type="Pfam" id="PF00296"/>
    </source>
</evidence>
<evidence type="ECO:0000256" key="3">
    <source>
        <dbReference type="ARBA" id="ARBA00023002"/>
    </source>
</evidence>
<keyword evidence="1" id="KW-0285">Flavoprotein</keyword>
<dbReference type="InterPro" id="IPR020020">
    <property type="entry name" value="Luciferase-type_oxidoreductase"/>
</dbReference>
<evidence type="ECO:0000313" key="6">
    <source>
        <dbReference type="EMBL" id="NOU74476.1"/>
    </source>
</evidence>
<dbReference type="InterPro" id="IPR036661">
    <property type="entry name" value="Luciferase-like_sf"/>
</dbReference>
<evidence type="ECO:0000256" key="4">
    <source>
        <dbReference type="ARBA" id="ARBA00023033"/>
    </source>
</evidence>
<accession>A0ABX1Y2Z6</accession>
<evidence type="ECO:0000313" key="7">
    <source>
        <dbReference type="Proteomes" id="UP000616779"/>
    </source>
</evidence>
<keyword evidence="3 6" id="KW-0560">Oxidoreductase</keyword>
<dbReference type="PANTHER" id="PTHR30011:SF16">
    <property type="entry name" value="C2H2 FINGER DOMAIN TRANSCRIPTION FACTOR (EUROFUNG)-RELATED"/>
    <property type="match status" value="1"/>
</dbReference>
<evidence type="ECO:0000256" key="1">
    <source>
        <dbReference type="ARBA" id="ARBA00022630"/>
    </source>
</evidence>
<dbReference type="GO" id="GO:0016491">
    <property type="term" value="F:oxidoreductase activity"/>
    <property type="evidence" value="ECO:0007669"/>
    <property type="project" value="UniProtKB-KW"/>
</dbReference>
<dbReference type="NCBIfam" id="TIGR03571">
    <property type="entry name" value="lucif_BA3436"/>
    <property type="match status" value="1"/>
</dbReference>
<dbReference type="Proteomes" id="UP000616779">
    <property type="component" value="Unassembled WGS sequence"/>
</dbReference>
<organism evidence="6 7">
    <name type="scientific">Paenibacillus phytorum</name>
    <dbReference type="NCBI Taxonomy" id="2654977"/>
    <lineage>
        <taxon>Bacteria</taxon>
        <taxon>Bacillati</taxon>
        <taxon>Bacillota</taxon>
        <taxon>Bacilli</taxon>
        <taxon>Bacillales</taxon>
        <taxon>Paenibacillaceae</taxon>
        <taxon>Paenibacillus</taxon>
    </lineage>
</organism>
<dbReference type="InterPro" id="IPR051260">
    <property type="entry name" value="Diverse_substr_monoxygenases"/>
</dbReference>
<sequence length="321" mass="36698">MYMFEHHQTYQRMYKEGELTLGLHIPLENFQSNTPTMANQVELAQAAEGYGFTTLWLRDVILEDPQFGDPAVGQIYDSLIFGTHLLSQTKQIAIGTSALVLPLRHPLRMAKEVATIEALFPERFIMGISSGDRRADFKGLGVVHSSRGSQFREAFSYLEKALYENYPRIDSSYGHIEQATLVPKLKNRIPTMVTGFAQQDLDWLGQNGDGWMYYPQGPMRQLEAITAWRESADRQNHTEFRPFSMPMHLDLAEDPDEEATPIRLGFRIGRNKLIELIEVYKTIGVNHLFFALFDSDRPAGEVIHELGEYVLPHFPPHRISL</sequence>
<keyword evidence="4" id="KW-0503">Monooxygenase</keyword>
<dbReference type="EC" id="1.-.-.-" evidence="6"/>
<keyword evidence="2" id="KW-0288">FMN</keyword>
<keyword evidence="7" id="KW-1185">Reference proteome</keyword>
<dbReference type="Pfam" id="PF00296">
    <property type="entry name" value="Bac_luciferase"/>
    <property type="match status" value="1"/>
</dbReference>
<dbReference type="EMBL" id="WHOA01000165">
    <property type="protein sequence ID" value="NOU74476.1"/>
    <property type="molecule type" value="Genomic_DNA"/>
</dbReference>
<comment type="caution">
    <text evidence="6">The sequence shown here is derived from an EMBL/GenBank/DDBJ whole genome shotgun (WGS) entry which is preliminary data.</text>
</comment>
<reference evidence="6 7" key="1">
    <citation type="submission" date="2019-10" db="EMBL/GenBank/DDBJ databases">
        <title>Description of Paenibacillus terrestris sp. nov.</title>
        <authorList>
            <person name="Carlier A."/>
            <person name="Qi S."/>
        </authorList>
    </citation>
    <scope>NUCLEOTIDE SEQUENCE [LARGE SCALE GENOMIC DNA]</scope>
    <source>
        <strain evidence="6 7">LMG 31458</strain>
    </source>
</reference>
<dbReference type="SUPFAM" id="SSF51679">
    <property type="entry name" value="Bacterial luciferase-like"/>
    <property type="match status" value="1"/>
</dbReference>
<evidence type="ECO:0000256" key="2">
    <source>
        <dbReference type="ARBA" id="ARBA00022643"/>
    </source>
</evidence>
<proteinExistence type="predicted"/>
<feature type="domain" description="Luciferase-like" evidence="5">
    <location>
        <begin position="34"/>
        <end position="239"/>
    </location>
</feature>
<dbReference type="Gene3D" id="3.20.20.30">
    <property type="entry name" value="Luciferase-like domain"/>
    <property type="match status" value="1"/>
</dbReference>
<dbReference type="PANTHER" id="PTHR30011">
    <property type="entry name" value="ALKANESULFONATE MONOOXYGENASE-RELATED"/>
    <property type="match status" value="1"/>
</dbReference>
<name>A0ABX1Y2Z6_9BACL</name>
<gene>
    <name evidence="6" type="ORF">GC098_24275</name>
</gene>
<protein>
    <submittedName>
        <fullName evidence="6">TIGR03571 family LLM class oxidoreductase</fullName>
        <ecNumber evidence="6">1.-.-.-</ecNumber>
    </submittedName>
</protein>
<dbReference type="InterPro" id="IPR011251">
    <property type="entry name" value="Luciferase-like_dom"/>
</dbReference>